<keyword evidence="1" id="KW-0472">Membrane</keyword>
<protein>
    <submittedName>
        <fullName evidence="2">Uncharacterized protein</fullName>
    </submittedName>
</protein>
<dbReference type="EMBL" id="JAEAOA010001235">
    <property type="protein sequence ID" value="KAK3590973.1"/>
    <property type="molecule type" value="Genomic_DNA"/>
</dbReference>
<keyword evidence="1" id="KW-0812">Transmembrane</keyword>
<reference evidence="2" key="1">
    <citation type="journal article" date="2021" name="Genome Biol. Evol.">
        <title>A High-Quality Reference Genome for a Parasitic Bivalve with Doubly Uniparental Inheritance (Bivalvia: Unionida).</title>
        <authorList>
            <person name="Smith C.H."/>
        </authorList>
    </citation>
    <scope>NUCLEOTIDE SEQUENCE</scope>
    <source>
        <strain evidence="2">CHS0354</strain>
    </source>
</reference>
<gene>
    <name evidence="2" type="ORF">CHS0354_020326</name>
</gene>
<name>A0AAE0SFY2_9BIVA</name>
<keyword evidence="3" id="KW-1185">Reference proteome</keyword>
<keyword evidence="1" id="KW-1133">Transmembrane helix</keyword>
<accession>A0AAE0SFY2</accession>
<feature type="transmembrane region" description="Helical" evidence="1">
    <location>
        <begin position="124"/>
        <end position="146"/>
    </location>
</feature>
<organism evidence="2 3">
    <name type="scientific">Potamilus streckersoni</name>
    <dbReference type="NCBI Taxonomy" id="2493646"/>
    <lineage>
        <taxon>Eukaryota</taxon>
        <taxon>Metazoa</taxon>
        <taxon>Spiralia</taxon>
        <taxon>Lophotrochozoa</taxon>
        <taxon>Mollusca</taxon>
        <taxon>Bivalvia</taxon>
        <taxon>Autobranchia</taxon>
        <taxon>Heteroconchia</taxon>
        <taxon>Palaeoheterodonta</taxon>
        <taxon>Unionida</taxon>
        <taxon>Unionoidea</taxon>
        <taxon>Unionidae</taxon>
        <taxon>Ambleminae</taxon>
        <taxon>Lampsilini</taxon>
        <taxon>Potamilus</taxon>
    </lineage>
</organism>
<evidence type="ECO:0000256" key="1">
    <source>
        <dbReference type="SAM" id="Phobius"/>
    </source>
</evidence>
<sequence length="193" mass="21080">MHFLGIRNIFPEQAVSTLVILGLAMNCISVLAHRCQKNEYFDPHTGNCDPCAPLCAVMNCSKICPDLCQKDEYFDSNTGNCDKCAPLCEVTNCSKICPDFVIDNSSSAPAKVSSFGRGSVIDNFIIITVASICSALAIALLGFFIFQKFSGKRMKWCSSGITATSVRETGQNRKEDDKEKAALILNRDTCDIL</sequence>
<reference evidence="2" key="2">
    <citation type="journal article" date="2021" name="Genome Biol. Evol.">
        <title>Developing a high-quality reference genome for a parasitic bivalve with doubly uniparental inheritance (Bivalvia: Unionida).</title>
        <authorList>
            <person name="Smith C.H."/>
        </authorList>
    </citation>
    <scope>NUCLEOTIDE SEQUENCE</scope>
    <source>
        <strain evidence="2">CHS0354</strain>
        <tissue evidence="2">Mantle</tissue>
    </source>
</reference>
<comment type="caution">
    <text evidence="2">The sequence shown here is derived from an EMBL/GenBank/DDBJ whole genome shotgun (WGS) entry which is preliminary data.</text>
</comment>
<proteinExistence type="predicted"/>
<dbReference type="Proteomes" id="UP001195483">
    <property type="component" value="Unassembled WGS sequence"/>
</dbReference>
<evidence type="ECO:0000313" key="3">
    <source>
        <dbReference type="Proteomes" id="UP001195483"/>
    </source>
</evidence>
<dbReference type="AlphaFoldDB" id="A0AAE0SFY2"/>
<reference evidence="2" key="3">
    <citation type="submission" date="2023-05" db="EMBL/GenBank/DDBJ databases">
        <authorList>
            <person name="Smith C.H."/>
        </authorList>
    </citation>
    <scope>NUCLEOTIDE SEQUENCE</scope>
    <source>
        <strain evidence="2">CHS0354</strain>
        <tissue evidence="2">Mantle</tissue>
    </source>
</reference>
<evidence type="ECO:0000313" key="2">
    <source>
        <dbReference type="EMBL" id="KAK3590973.1"/>
    </source>
</evidence>